<comment type="caution">
    <text evidence="2">The sequence shown here is derived from an EMBL/GenBank/DDBJ whole genome shotgun (WGS) entry which is preliminary data.</text>
</comment>
<feature type="region of interest" description="Disordered" evidence="1">
    <location>
        <begin position="105"/>
        <end position="157"/>
    </location>
</feature>
<feature type="compositionally biased region" description="Gly residues" evidence="1">
    <location>
        <begin position="123"/>
        <end position="132"/>
    </location>
</feature>
<reference evidence="3 4" key="1">
    <citation type="submission" date="2018-11" db="EMBL/GenBank/DDBJ databases">
        <authorList>
            <person name="Huo Y."/>
        </authorList>
    </citation>
    <scope>NUCLEOTIDE SEQUENCE [LARGE SCALE GENOMIC DNA]</scope>
    <source>
        <strain evidence="3 4">CCBAU 33202</strain>
    </source>
</reference>
<accession>A0A7W6FJ09</accession>
<organism evidence="2 5">
    <name type="scientific">Rhizobium fabae</name>
    <dbReference type="NCBI Taxonomy" id="573179"/>
    <lineage>
        <taxon>Bacteria</taxon>
        <taxon>Pseudomonadati</taxon>
        <taxon>Pseudomonadota</taxon>
        <taxon>Alphaproteobacteria</taxon>
        <taxon>Hyphomicrobiales</taxon>
        <taxon>Rhizobiaceae</taxon>
        <taxon>Rhizobium/Agrobacterium group</taxon>
        <taxon>Rhizobium</taxon>
    </lineage>
</organism>
<dbReference type="Proteomes" id="UP000272004">
    <property type="component" value="Unassembled WGS sequence"/>
</dbReference>
<dbReference type="RefSeq" id="WP_126826840.1">
    <property type="nucleotide sequence ID" value="NZ_JACIDG010000006.1"/>
</dbReference>
<name>A0A7W6FJ09_9HYPH</name>
<reference evidence="2 5" key="2">
    <citation type="submission" date="2020-08" db="EMBL/GenBank/DDBJ databases">
        <title>Genomic Encyclopedia of Type Strains, Phase IV (KMG-IV): sequencing the most valuable type-strain genomes for metagenomic binning, comparative biology and taxonomic classification.</title>
        <authorList>
            <person name="Goeker M."/>
        </authorList>
    </citation>
    <scope>NUCLEOTIDE SEQUENCE [LARGE SCALE GENOMIC DNA]</scope>
    <source>
        <strain evidence="2 5">DSM 19331</strain>
    </source>
</reference>
<keyword evidence="4" id="KW-1185">Reference proteome</keyword>
<evidence type="ECO:0000313" key="5">
    <source>
        <dbReference type="Proteomes" id="UP000545490"/>
    </source>
</evidence>
<evidence type="ECO:0000256" key="1">
    <source>
        <dbReference type="SAM" id="MobiDB-lite"/>
    </source>
</evidence>
<sequence length="180" mass="19518">MSHECLCVIIIDTCLRRRNLTLIEERPFLQRWLSLCEPGILFYLQNIETLNDWRDLKEKIHAVAARSAYILPEIRNLARERQAFIGAILPEISAIGTYQAGNPGALFIPEPDPTPEADKEGSGSDGDGGAAGQAGTTNATPKPSPAEPGAFIPMTEEELAALLDEAADDDDDALKMGAML</sequence>
<protein>
    <submittedName>
        <fullName evidence="2">Uncharacterized protein</fullName>
    </submittedName>
</protein>
<evidence type="ECO:0000313" key="3">
    <source>
        <dbReference type="EMBL" id="RUM11858.1"/>
    </source>
</evidence>
<evidence type="ECO:0000313" key="4">
    <source>
        <dbReference type="Proteomes" id="UP000272004"/>
    </source>
</evidence>
<gene>
    <name evidence="3" type="ORF">EFB14_15835</name>
    <name evidence="2" type="ORF">GGQ65_002850</name>
</gene>
<dbReference type="EMBL" id="JACIDG010000006">
    <property type="protein sequence ID" value="MBB3915560.1"/>
    <property type="molecule type" value="Genomic_DNA"/>
</dbReference>
<proteinExistence type="predicted"/>
<dbReference type="AlphaFoldDB" id="A0A7W6FJ09"/>
<dbReference type="EMBL" id="RJJU01000008">
    <property type="protein sequence ID" value="RUM11858.1"/>
    <property type="molecule type" value="Genomic_DNA"/>
</dbReference>
<dbReference type="Proteomes" id="UP000545490">
    <property type="component" value="Unassembled WGS sequence"/>
</dbReference>
<evidence type="ECO:0000313" key="2">
    <source>
        <dbReference type="EMBL" id="MBB3915560.1"/>
    </source>
</evidence>